<dbReference type="AlphaFoldDB" id="A0A6N4RDG7"/>
<evidence type="ECO:0000313" key="2">
    <source>
        <dbReference type="Proteomes" id="UP000320948"/>
    </source>
</evidence>
<reference evidence="1 2" key="1">
    <citation type="journal article" date="2017" name="Nat. Commun.">
        <title>In situ click chemistry generation of cyclooxygenase-2 inhibitors.</title>
        <authorList>
            <person name="Bhardwaj A."/>
            <person name="Kaur J."/>
            <person name="Wuest M."/>
            <person name="Wuest F."/>
        </authorList>
    </citation>
    <scope>NUCLEOTIDE SEQUENCE [LARGE SCALE GENOMIC DNA]</scope>
    <source>
        <strain evidence="1">S2_018_000_R2_106</strain>
    </source>
</reference>
<gene>
    <name evidence="1" type="ORF">DI628_05350</name>
</gene>
<sequence>MTTLTQELEAILTRIKDLETSLQGSSSKVALFCLTHLTSLIWSQRHTTENAYIKLHEKHHPVLSEEEYTQIANILRPHGVSIARMVWGDMSLQEASPVAYIVYRGDIESIVKNEYYKDFPDYFDPKVEKVY</sequence>
<organism evidence="1 2">
    <name type="scientific">Blastochloris viridis</name>
    <name type="common">Rhodopseudomonas viridis</name>
    <dbReference type="NCBI Taxonomy" id="1079"/>
    <lineage>
        <taxon>Bacteria</taxon>
        <taxon>Pseudomonadati</taxon>
        <taxon>Pseudomonadota</taxon>
        <taxon>Alphaproteobacteria</taxon>
        <taxon>Hyphomicrobiales</taxon>
        <taxon>Blastochloridaceae</taxon>
        <taxon>Blastochloris</taxon>
    </lineage>
</organism>
<comment type="caution">
    <text evidence="1">The sequence shown here is derived from an EMBL/GenBank/DDBJ whole genome shotgun (WGS) entry which is preliminary data.</text>
</comment>
<dbReference type="Proteomes" id="UP000320948">
    <property type="component" value="Unassembled WGS sequence"/>
</dbReference>
<evidence type="ECO:0000313" key="1">
    <source>
        <dbReference type="EMBL" id="TKW62045.1"/>
    </source>
</evidence>
<name>A0A6N4RDG7_BLAVI</name>
<proteinExistence type="predicted"/>
<dbReference type="EMBL" id="VAFM01000001">
    <property type="protein sequence ID" value="TKW62045.1"/>
    <property type="molecule type" value="Genomic_DNA"/>
</dbReference>
<protein>
    <submittedName>
        <fullName evidence="1">Uncharacterized protein</fullName>
    </submittedName>
</protein>
<accession>A0A6N4RDG7</accession>